<protein>
    <submittedName>
        <fullName evidence="4">Glycosyltransferase family 2 protein</fullName>
    </submittedName>
</protein>
<keyword evidence="1" id="KW-0328">Glycosyltransferase</keyword>
<dbReference type="RefSeq" id="WP_201093611.1">
    <property type="nucleotide sequence ID" value="NZ_CP067393.1"/>
</dbReference>
<dbReference type="InterPro" id="IPR029044">
    <property type="entry name" value="Nucleotide-diphossugar_trans"/>
</dbReference>
<evidence type="ECO:0000256" key="1">
    <source>
        <dbReference type="ARBA" id="ARBA00022676"/>
    </source>
</evidence>
<dbReference type="Proteomes" id="UP000595278">
    <property type="component" value="Chromosome"/>
</dbReference>
<evidence type="ECO:0000313" key="4">
    <source>
        <dbReference type="EMBL" id="QQP86104.1"/>
    </source>
</evidence>
<dbReference type="KEGG" id="eaz:JHT90_02300"/>
<gene>
    <name evidence="4" type="ORF">JHT90_02300</name>
</gene>
<dbReference type="InterPro" id="IPR001173">
    <property type="entry name" value="Glyco_trans_2-like"/>
</dbReference>
<dbReference type="Gene3D" id="3.90.550.10">
    <property type="entry name" value="Spore Coat Polysaccharide Biosynthesis Protein SpsA, Chain A"/>
    <property type="match status" value="1"/>
</dbReference>
<dbReference type="AlphaFoldDB" id="A0A974RYP0"/>
<reference evidence="4 5" key="1">
    <citation type="submission" date="2021-01" db="EMBL/GenBank/DDBJ databases">
        <title>Entomomonas sp. F2A isolated from a house cricket (Acheta domesticus).</title>
        <authorList>
            <person name="Spergser J."/>
            <person name="Busse H.-J."/>
        </authorList>
    </citation>
    <scope>NUCLEOTIDE SEQUENCE [LARGE SCALE GENOMIC DNA]</scope>
    <source>
        <strain evidence="4 5">F2A</strain>
    </source>
</reference>
<dbReference type="GO" id="GO:0016758">
    <property type="term" value="F:hexosyltransferase activity"/>
    <property type="evidence" value="ECO:0007669"/>
    <property type="project" value="UniProtKB-ARBA"/>
</dbReference>
<dbReference type="CDD" id="cd00761">
    <property type="entry name" value="Glyco_tranf_GTA_type"/>
    <property type="match status" value="1"/>
</dbReference>
<dbReference type="PANTHER" id="PTHR22916">
    <property type="entry name" value="GLYCOSYLTRANSFERASE"/>
    <property type="match status" value="1"/>
</dbReference>
<evidence type="ECO:0000259" key="3">
    <source>
        <dbReference type="Pfam" id="PF00535"/>
    </source>
</evidence>
<proteinExistence type="predicted"/>
<sequence length="274" mass="32416">MAKISVIIPVYNCEDYLDETLSSVLSSSLTDIEIIIVDDGSLDASYNKCLNWANKDSRIKLIKQTNKGVVIARNNAIQIAQAEYIFPLDADDKIHPNCLEKLLTIIETNDYDVIYSQVEFFGAKTGIFKLPKAIPEEMIQRNVVVCSALYKKSDWQKYRGYDLACHKGYEDWEFWLNFFADNKKFYRVDESLFFYRIRSNSRNNIINQNDYHYIYTYIRQKHQTLYAKYYKKVKIINSINKLFKILKSPITFFLSKSQKKKWKNFKIPYRIITK</sequence>
<keyword evidence="2" id="KW-0808">Transferase</keyword>
<evidence type="ECO:0000313" key="5">
    <source>
        <dbReference type="Proteomes" id="UP000595278"/>
    </source>
</evidence>
<feature type="domain" description="Glycosyltransferase 2-like" evidence="3">
    <location>
        <begin position="5"/>
        <end position="139"/>
    </location>
</feature>
<keyword evidence="5" id="KW-1185">Reference proteome</keyword>
<dbReference type="EMBL" id="CP067393">
    <property type="protein sequence ID" value="QQP86104.1"/>
    <property type="molecule type" value="Genomic_DNA"/>
</dbReference>
<dbReference type="Pfam" id="PF00535">
    <property type="entry name" value="Glycos_transf_2"/>
    <property type="match status" value="1"/>
</dbReference>
<dbReference type="PANTHER" id="PTHR22916:SF51">
    <property type="entry name" value="GLYCOSYLTRANSFERASE EPSH-RELATED"/>
    <property type="match status" value="1"/>
</dbReference>
<evidence type="ECO:0000256" key="2">
    <source>
        <dbReference type="ARBA" id="ARBA00022679"/>
    </source>
</evidence>
<name>A0A974RYP0_9GAMM</name>
<dbReference type="SUPFAM" id="SSF53448">
    <property type="entry name" value="Nucleotide-diphospho-sugar transferases"/>
    <property type="match status" value="1"/>
</dbReference>
<organism evidence="4 5">
    <name type="scientific">Entomomonas asaccharolytica</name>
    <dbReference type="NCBI Taxonomy" id="2785331"/>
    <lineage>
        <taxon>Bacteria</taxon>
        <taxon>Pseudomonadati</taxon>
        <taxon>Pseudomonadota</taxon>
        <taxon>Gammaproteobacteria</taxon>
        <taxon>Pseudomonadales</taxon>
        <taxon>Pseudomonadaceae</taxon>
        <taxon>Entomomonas</taxon>
    </lineage>
</organism>
<accession>A0A974RYP0</accession>